<evidence type="ECO:0000313" key="3">
    <source>
        <dbReference type="Proteomes" id="UP000654304"/>
    </source>
</evidence>
<feature type="domain" description="PilZ" evidence="1">
    <location>
        <begin position="4"/>
        <end position="107"/>
    </location>
</feature>
<evidence type="ECO:0000259" key="1">
    <source>
        <dbReference type="Pfam" id="PF07238"/>
    </source>
</evidence>
<dbReference type="InterPro" id="IPR009875">
    <property type="entry name" value="PilZ_domain"/>
</dbReference>
<dbReference type="SUPFAM" id="SSF141371">
    <property type="entry name" value="PilZ domain-like"/>
    <property type="match status" value="1"/>
</dbReference>
<proteinExistence type="predicted"/>
<accession>A0ABR7A4E1</accession>
<gene>
    <name evidence="2" type="ORF">H8K43_08415</name>
</gene>
<keyword evidence="3" id="KW-1185">Reference proteome</keyword>
<sequence length="117" mass="13140">MVELRRAPRINVTWRCGIKLSDGRLLMCRAINISAEGILLISEENLTPSRSYPMLVEIPSIKDPKEIFRVSCKGNVRHVVLSDGNYRAGIHLSDMSEVHKELVSAWVSMAEKKFSSG</sequence>
<dbReference type="Pfam" id="PF07238">
    <property type="entry name" value="PilZ"/>
    <property type="match status" value="1"/>
</dbReference>
<reference evidence="2 3" key="1">
    <citation type="submission" date="2020-08" db="EMBL/GenBank/DDBJ databases">
        <title>Novel species isolated from subtropical streams in China.</title>
        <authorList>
            <person name="Lu H."/>
        </authorList>
    </citation>
    <scope>NUCLEOTIDE SEQUENCE [LARGE SCALE GENOMIC DNA]</scope>
    <source>
        <strain evidence="2 3">CY22W</strain>
    </source>
</reference>
<evidence type="ECO:0000313" key="2">
    <source>
        <dbReference type="EMBL" id="MBC3931689.1"/>
    </source>
</evidence>
<organism evidence="2 3">
    <name type="scientific">Undibacterium curvum</name>
    <dbReference type="NCBI Taxonomy" id="2762294"/>
    <lineage>
        <taxon>Bacteria</taxon>
        <taxon>Pseudomonadati</taxon>
        <taxon>Pseudomonadota</taxon>
        <taxon>Betaproteobacteria</taxon>
        <taxon>Burkholderiales</taxon>
        <taxon>Oxalobacteraceae</taxon>
        <taxon>Undibacterium</taxon>
    </lineage>
</organism>
<dbReference type="Proteomes" id="UP000654304">
    <property type="component" value="Unassembled WGS sequence"/>
</dbReference>
<name>A0ABR7A4E1_9BURK</name>
<protein>
    <submittedName>
        <fullName evidence="2">PilZ domain-containing protein</fullName>
    </submittedName>
</protein>
<dbReference type="EMBL" id="JACOGD010000004">
    <property type="protein sequence ID" value="MBC3931689.1"/>
    <property type="molecule type" value="Genomic_DNA"/>
</dbReference>
<comment type="caution">
    <text evidence="2">The sequence shown here is derived from an EMBL/GenBank/DDBJ whole genome shotgun (WGS) entry which is preliminary data.</text>
</comment>
<dbReference type="RefSeq" id="WP_186903430.1">
    <property type="nucleotide sequence ID" value="NZ_JACOGD010000004.1"/>
</dbReference>
<dbReference type="Gene3D" id="2.40.10.220">
    <property type="entry name" value="predicted glycosyltransferase like domains"/>
    <property type="match status" value="1"/>
</dbReference>